<reference evidence="1" key="1">
    <citation type="submission" date="2021-02" db="EMBL/GenBank/DDBJ databases">
        <authorList>
            <person name="Nowell W R."/>
        </authorList>
    </citation>
    <scope>NUCLEOTIDE SEQUENCE</scope>
</reference>
<dbReference type="EMBL" id="CAJOBI010337081">
    <property type="protein sequence ID" value="CAF5207428.1"/>
    <property type="molecule type" value="Genomic_DNA"/>
</dbReference>
<feature type="non-terminal residue" evidence="1">
    <location>
        <position position="25"/>
    </location>
</feature>
<organism evidence="1 2">
    <name type="scientific">Rotaria magnacalcarata</name>
    <dbReference type="NCBI Taxonomy" id="392030"/>
    <lineage>
        <taxon>Eukaryota</taxon>
        <taxon>Metazoa</taxon>
        <taxon>Spiralia</taxon>
        <taxon>Gnathifera</taxon>
        <taxon>Rotifera</taxon>
        <taxon>Eurotatoria</taxon>
        <taxon>Bdelloidea</taxon>
        <taxon>Philodinida</taxon>
        <taxon>Philodinidae</taxon>
        <taxon>Rotaria</taxon>
    </lineage>
</organism>
<dbReference type="Proteomes" id="UP000676336">
    <property type="component" value="Unassembled WGS sequence"/>
</dbReference>
<sequence length="25" mass="2703">MSPAVIELGIPIDENSQVYEGLQLS</sequence>
<protein>
    <submittedName>
        <fullName evidence="1">Uncharacterized protein</fullName>
    </submittedName>
</protein>
<evidence type="ECO:0000313" key="1">
    <source>
        <dbReference type="EMBL" id="CAF5207428.1"/>
    </source>
</evidence>
<name>A0A8S3IX39_9BILA</name>
<proteinExistence type="predicted"/>
<evidence type="ECO:0000313" key="2">
    <source>
        <dbReference type="Proteomes" id="UP000676336"/>
    </source>
</evidence>
<accession>A0A8S3IX39</accession>
<gene>
    <name evidence="1" type="ORF">SMN809_LOCUS77324</name>
</gene>
<dbReference type="AlphaFoldDB" id="A0A8S3IX39"/>
<comment type="caution">
    <text evidence="1">The sequence shown here is derived from an EMBL/GenBank/DDBJ whole genome shotgun (WGS) entry which is preliminary data.</text>
</comment>